<dbReference type="Pfam" id="PF07993">
    <property type="entry name" value="NAD_binding_4"/>
    <property type="match status" value="1"/>
</dbReference>
<sequence length="363" mass="41072">MQNTYFFTGFPGFIASRLITRLVRRDESASFELLVHPSQLEKAQVAVRDLCAAGTGTPEQFVLIAGDITEQNLAIEDEYLDELEDRVTHVFHLAAIYDLAVPQDIAYRVNVIGTEQVGKFVRRLHNLQRMIYFSTAYVSGDRTGQILETELELGQGFKNHYESTKYEAERIVQQLREDLPVTIIRPGIVMGDSKTGETVKFDGPYFVMRFLDAFSQFPLPYVGASEARINLVPIDYIEAATVHLAHAGAEANGVFHLTDPYPYRAREVYERICQELVGKKPIFTLPAAMISSALSIGAFRRFVKVEKETIAYFSCRAEYDSTEAQRVLGAAGIQCPDFHSYIEKAVDYYKAHRNDPEKMILVR</sequence>
<keyword evidence="3" id="KW-1185">Reference proteome</keyword>
<dbReference type="InterPro" id="IPR026055">
    <property type="entry name" value="FAR"/>
</dbReference>
<proteinExistence type="predicted"/>
<dbReference type="PANTHER" id="PTHR11011">
    <property type="entry name" value="MALE STERILITY PROTEIN 2-RELATED"/>
    <property type="match status" value="1"/>
</dbReference>
<organism evidence="2 3">
    <name type="scientific">Tumebacillus avium</name>
    <dbReference type="NCBI Taxonomy" id="1903704"/>
    <lineage>
        <taxon>Bacteria</taxon>
        <taxon>Bacillati</taxon>
        <taxon>Bacillota</taxon>
        <taxon>Bacilli</taxon>
        <taxon>Bacillales</taxon>
        <taxon>Alicyclobacillaceae</taxon>
        <taxon>Tumebacillus</taxon>
    </lineage>
</organism>
<evidence type="ECO:0000259" key="1">
    <source>
        <dbReference type="Pfam" id="PF07993"/>
    </source>
</evidence>
<name>A0A1Y0ISE4_9BACL</name>
<evidence type="ECO:0000313" key="3">
    <source>
        <dbReference type="Proteomes" id="UP000195437"/>
    </source>
</evidence>
<accession>A0A1Y0ISE4</accession>
<dbReference type="InterPro" id="IPR013120">
    <property type="entry name" value="FAR_NAD-bd"/>
</dbReference>
<dbReference type="CDD" id="cd05263">
    <property type="entry name" value="MupV_like_SDR_e"/>
    <property type="match status" value="1"/>
</dbReference>
<dbReference type="OrthoDB" id="9779902at2"/>
<dbReference type="RefSeq" id="WP_087458089.1">
    <property type="nucleotide sequence ID" value="NZ_CP021434.1"/>
</dbReference>
<protein>
    <submittedName>
        <fullName evidence="2">3-beta hydroxysteroid dehydrogenase</fullName>
    </submittedName>
</protein>
<evidence type="ECO:0000313" key="2">
    <source>
        <dbReference type="EMBL" id="ARU62736.1"/>
    </source>
</evidence>
<dbReference type="PANTHER" id="PTHR11011:SF45">
    <property type="entry name" value="FATTY ACYL-COA REDUCTASE CG8306-RELATED"/>
    <property type="match status" value="1"/>
</dbReference>
<dbReference type="InterPro" id="IPR036291">
    <property type="entry name" value="NAD(P)-bd_dom_sf"/>
</dbReference>
<reference evidence="3" key="1">
    <citation type="submission" date="2017-05" db="EMBL/GenBank/DDBJ databases">
        <authorList>
            <person name="Sung H."/>
        </authorList>
    </citation>
    <scope>NUCLEOTIDE SEQUENCE [LARGE SCALE GENOMIC DNA]</scope>
    <source>
        <strain evidence="3">AR23208</strain>
    </source>
</reference>
<gene>
    <name evidence="2" type="ORF">CBW65_18510</name>
</gene>
<dbReference type="Proteomes" id="UP000195437">
    <property type="component" value="Chromosome"/>
</dbReference>
<dbReference type="SUPFAM" id="SSF51735">
    <property type="entry name" value="NAD(P)-binding Rossmann-fold domains"/>
    <property type="match status" value="1"/>
</dbReference>
<dbReference type="AlphaFoldDB" id="A0A1Y0ISE4"/>
<dbReference type="KEGG" id="tum:CBW65_18510"/>
<dbReference type="EMBL" id="CP021434">
    <property type="protein sequence ID" value="ARU62736.1"/>
    <property type="molecule type" value="Genomic_DNA"/>
</dbReference>
<dbReference type="GO" id="GO:0035336">
    <property type="term" value="P:long-chain fatty-acyl-CoA metabolic process"/>
    <property type="evidence" value="ECO:0007669"/>
    <property type="project" value="TreeGrafter"/>
</dbReference>
<dbReference type="Gene3D" id="3.40.50.720">
    <property type="entry name" value="NAD(P)-binding Rossmann-like Domain"/>
    <property type="match status" value="1"/>
</dbReference>
<feature type="domain" description="Thioester reductase (TE)" evidence="1">
    <location>
        <begin position="8"/>
        <end position="238"/>
    </location>
</feature>
<dbReference type="GO" id="GO:0080019">
    <property type="term" value="F:alcohol-forming very long-chain fatty acyl-CoA reductase activity"/>
    <property type="evidence" value="ECO:0007669"/>
    <property type="project" value="InterPro"/>
</dbReference>